<feature type="transmembrane region" description="Helical" evidence="1">
    <location>
        <begin position="70"/>
        <end position="86"/>
    </location>
</feature>
<dbReference type="EMBL" id="WHWC01000001">
    <property type="protein sequence ID" value="KAG8391416.1"/>
    <property type="molecule type" value="Genomic_DNA"/>
</dbReference>
<name>A0AAV6Y871_9LAMI</name>
<gene>
    <name evidence="2" type="ORF">BUALT_Bualt01G0185300</name>
</gene>
<feature type="transmembrane region" description="Helical" evidence="1">
    <location>
        <begin position="43"/>
        <end position="63"/>
    </location>
</feature>
<dbReference type="AlphaFoldDB" id="A0AAV6Y871"/>
<keyword evidence="3" id="KW-1185">Reference proteome</keyword>
<feature type="transmembrane region" description="Helical" evidence="1">
    <location>
        <begin position="123"/>
        <end position="139"/>
    </location>
</feature>
<dbReference type="Proteomes" id="UP000826271">
    <property type="component" value="Unassembled WGS sequence"/>
</dbReference>
<evidence type="ECO:0000256" key="1">
    <source>
        <dbReference type="SAM" id="Phobius"/>
    </source>
</evidence>
<sequence length="191" mass="21367">MALLVLIRRAVGAVWTYFCREWDSDDLWSSQVIGPALLNHLKLVYSLLICVSLSSAFGSYLCLTGTIESSVAILGAFVNTLCFYFVAPRNQNARLCLFIFGAIFGGAIVAPWMTRFLNVDTRFVVFSLSSSSVVLGSYLKVCKLMNHYTTWRKIWPSSFLLGFLPTMIWLPIVSFVIGGDVSRLKSQVRID</sequence>
<feature type="transmembrane region" description="Helical" evidence="1">
    <location>
        <begin position="159"/>
        <end position="179"/>
    </location>
</feature>
<keyword evidence="1" id="KW-0812">Transmembrane</keyword>
<evidence type="ECO:0000313" key="2">
    <source>
        <dbReference type="EMBL" id="KAG8391416.1"/>
    </source>
</evidence>
<reference evidence="2" key="1">
    <citation type="submission" date="2019-10" db="EMBL/GenBank/DDBJ databases">
        <authorList>
            <person name="Zhang R."/>
            <person name="Pan Y."/>
            <person name="Wang J."/>
            <person name="Ma R."/>
            <person name="Yu S."/>
        </authorList>
    </citation>
    <scope>NUCLEOTIDE SEQUENCE</scope>
    <source>
        <strain evidence="2">LA-IB0</strain>
        <tissue evidence="2">Leaf</tissue>
    </source>
</reference>
<proteinExistence type="predicted"/>
<keyword evidence="1" id="KW-1133">Transmembrane helix</keyword>
<keyword evidence="1" id="KW-0472">Membrane</keyword>
<organism evidence="2 3">
    <name type="scientific">Buddleja alternifolia</name>
    <dbReference type="NCBI Taxonomy" id="168488"/>
    <lineage>
        <taxon>Eukaryota</taxon>
        <taxon>Viridiplantae</taxon>
        <taxon>Streptophyta</taxon>
        <taxon>Embryophyta</taxon>
        <taxon>Tracheophyta</taxon>
        <taxon>Spermatophyta</taxon>
        <taxon>Magnoliopsida</taxon>
        <taxon>eudicotyledons</taxon>
        <taxon>Gunneridae</taxon>
        <taxon>Pentapetalae</taxon>
        <taxon>asterids</taxon>
        <taxon>lamiids</taxon>
        <taxon>Lamiales</taxon>
        <taxon>Scrophulariaceae</taxon>
        <taxon>Buddlejeae</taxon>
        <taxon>Buddleja</taxon>
    </lineage>
</organism>
<feature type="transmembrane region" description="Helical" evidence="1">
    <location>
        <begin position="92"/>
        <end position="111"/>
    </location>
</feature>
<evidence type="ECO:0000313" key="3">
    <source>
        <dbReference type="Proteomes" id="UP000826271"/>
    </source>
</evidence>
<accession>A0AAV6Y871</accession>
<comment type="caution">
    <text evidence="2">The sequence shown here is derived from an EMBL/GenBank/DDBJ whole genome shotgun (WGS) entry which is preliminary data.</text>
</comment>
<protein>
    <submittedName>
        <fullName evidence="2">Uncharacterized protein</fullName>
    </submittedName>
</protein>